<evidence type="ECO:0000256" key="8">
    <source>
        <dbReference type="ARBA" id="ARBA00023136"/>
    </source>
</evidence>
<evidence type="ECO:0000313" key="13">
    <source>
        <dbReference type="Proteomes" id="UP001521785"/>
    </source>
</evidence>
<dbReference type="PANTHER" id="PTHR13466">
    <property type="entry name" value="TEX2 PROTEIN-RELATED"/>
    <property type="match status" value="1"/>
</dbReference>
<evidence type="ECO:0000256" key="5">
    <source>
        <dbReference type="ARBA" id="ARBA00022989"/>
    </source>
</evidence>
<feature type="domain" description="SMP-LTD" evidence="11">
    <location>
        <begin position="271"/>
        <end position="464"/>
    </location>
</feature>
<keyword evidence="4" id="KW-0256">Endoplasmic reticulum</keyword>
<feature type="compositionally biased region" description="Polar residues" evidence="9">
    <location>
        <begin position="672"/>
        <end position="686"/>
    </location>
</feature>
<feature type="region of interest" description="Disordered" evidence="9">
    <location>
        <begin position="605"/>
        <end position="686"/>
    </location>
</feature>
<feature type="compositionally biased region" description="Pro residues" evidence="9">
    <location>
        <begin position="609"/>
        <end position="619"/>
    </location>
</feature>
<evidence type="ECO:0000256" key="10">
    <source>
        <dbReference type="SAM" id="Phobius"/>
    </source>
</evidence>
<dbReference type="SMART" id="SM00233">
    <property type="entry name" value="PH"/>
    <property type="match status" value="1"/>
</dbReference>
<dbReference type="InterPro" id="IPR001849">
    <property type="entry name" value="PH_domain"/>
</dbReference>
<keyword evidence="8 10" id="KW-0472">Membrane</keyword>
<gene>
    <name evidence="12" type="ORF">SLS60_001288</name>
</gene>
<comment type="subcellular location">
    <subcellularLocation>
        <location evidence="1">Endoplasmic reticulum membrane</location>
    </subcellularLocation>
</comment>
<feature type="transmembrane region" description="Helical" evidence="10">
    <location>
        <begin position="7"/>
        <end position="28"/>
    </location>
</feature>
<evidence type="ECO:0000256" key="1">
    <source>
        <dbReference type="ARBA" id="ARBA00004586"/>
    </source>
</evidence>
<feature type="region of interest" description="Disordered" evidence="9">
    <location>
        <begin position="537"/>
        <end position="586"/>
    </location>
</feature>
<evidence type="ECO:0000256" key="6">
    <source>
        <dbReference type="ARBA" id="ARBA00023055"/>
    </source>
</evidence>
<feature type="compositionally biased region" description="Basic and acidic residues" evidence="9">
    <location>
        <begin position="721"/>
        <end position="731"/>
    </location>
</feature>
<feature type="region of interest" description="Disordered" evidence="9">
    <location>
        <begin position="793"/>
        <end position="860"/>
    </location>
</feature>
<evidence type="ECO:0000256" key="2">
    <source>
        <dbReference type="ARBA" id="ARBA00022448"/>
    </source>
</evidence>
<dbReference type="CDD" id="cd21675">
    <property type="entry name" value="SMP_TEX2"/>
    <property type="match status" value="1"/>
</dbReference>
<dbReference type="Pfam" id="PF15413">
    <property type="entry name" value="PH_11"/>
    <property type="match status" value="1"/>
</dbReference>
<keyword evidence="13" id="KW-1185">Reference proteome</keyword>
<keyword evidence="6" id="KW-0445">Lipid transport</keyword>
<dbReference type="InterPro" id="IPR031468">
    <property type="entry name" value="SMP_LBD"/>
</dbReference>
<protein>
    <recommendedName>
        <fullName evidence="11">SMP-LTD domain-containing protein</fullName>
    </recommendedName>
</protein>
<accession>A0ABR3S8P5</accession>
<evidence type="ECO:0000256" key="3">
    <source>
        <dbReference type="ARBA" id="ARBA00022692"/>
    </source>
</evidence>
<reference evidence="12 13" key="1">
    <citation type="submission" date="2024-02" db="EMBL/GenBank/DDBJ databases">
        <title>De novo assembly and annotation of 12 fungi associated with fruit tree decline syndrome in Ontario, Canada.</title>
        <authorList>
            <person name="Sulman M."/>
            <person name="Ellouze W."/>
            <person name="Ilyukhin E."/>
        </authorList>
    </citation>
    <scope>NUCLEOTIDE SEQUENCE [LARGE SCALE GENOMIC DNA]</scope>
    <source>
        <strain evidence="12 13">M42-189</strain>
    </source>
</reference>
<evidence type="ECO:0000256" key="9">
    <source>
        <dbReference type="SAM" id="MobiDB-lite"/>
    </source>
</evidence>
<keyword evidence="5 10" id="KW-1133">Transmembrane helix</keyword>
<proteinExistence type="predicted"/>
<dbReference type="Gene3D" id="2.30.29.30">
    <property type="entry name" value="Pleckstrin-homology domain (PH domain)/Phosphotyrosine-binding domain (PTB)"/>
    <property type="match status" value="1"/>
</dbReference>
<dbReference type="InterPro" id="IPR011993">
    <property type="entry name" value="PH-like_dom_sf"/>
</dbReference>
<organism evidence="12 13">
    <name type="scientific">Paraconiothyrium brasiliense</name>
    <dbReference type="NCBI Taxonomy" id="300254"/>
    <lineage>
        <taxon>Eukaryota</taxon>
        <taxon>Fungi</taxon>
        <taxon>Dikarya</taxon>
        <taxon>Ascomycota</taxon>
        <taxon>Pezizomycotina</taxon>
        <taxon>Dothideomycetes</taxon>
        <taxon>Pleosporomycetidae</taxon>
        <taxon>Pleosporales</taxon>
        <taxon>Massarineae</taxon>
        <taxon>Didymosphaeriaceae</taxon>
        <taxon>Paraconiothyrium</taxon>
    </lineage>
</organism>
<sequence length="902" mass="98566">MGGLGLGLLIGYIIGGFTFLPLLLWTFWTLGTRDANHNLEEATPGLPDKEAEAEHNDWESGLGEDLLRKLKAKHAPDAASGYFAVSREYVPGGVNGKPPERTTPATGAVTAMESPSVYQSMYRSIFDRNKAASPTFSPSQGKSKKTRNVFYIVLRLGHLMLYDDSEQVEVRHVISLAHYSVSIYAGGEHIPEGELWIKRNCIRLASRDPASTIGDLRSYYLFSDNCSEKEDFYHAMLRSQESHVESSPGPPPPLKFNPADLIKLVQQLHASEENFNTRWINALIGRLFLAMYKTKHIENFIWTKITKKIDRVQKPGLISSVKVQKLDMGDMPPFITNPKLKELTVDGDLTVDADVSYKGNFRIDISAVARIELGSRFKPREVTIILATILKSLEGRILIRVKPPPSNRLWVTFEVPPKMELSVEPIVSSRQITYGVILRAIESRIREVVNETLVLPNWDDIPFFATESRQFRGGIWKDEIASGIGSHVAPVEPAQALPDDLPSGIASTSGAVYSSSTDAGKSMSSLGLNNLYKRNTTQSEPIEDSSEISPLVDQSPRIKPRPMRASSYTHAGAASPTVHTDPAYSQSIERGEDANAAALMKDTAARSPPLLPSDPPPPSRVRTSIERRHSSSPDRGKGIKPTQSFDDILATMPAQETSTGTRRNTSPEKGTEQLSEAASSQKRLTLNQSLNTATSAAKKWLATRQTANANDPTGTSPPKGSEGKESNEAKHSRSGSKNGLQIPQGPIGRGQPLPPPGTPLPHPAKDRRGTWSAQTASALVNLAKRVPVGAKTPTLLSAPASPHVSEIPVEAETDHLGTDRPHVKKSASDEAVPDTPPPLPKRRQRKSVAETPSIPDREELFVVEAPMQDLSIPISPATAADEMVFPQTRPEKTLTGLSRKNE</sequence>
<evidence type="ECO:0000256" key="4">
    <source>
        <dbReference type="ARBA" id="ARBA00022824"/>
    </source>
</evidence>
<comment type="caution">
    <text evidence="12">The sequence shown here is derived from an EMBL/GenBank/DDBJ whole genome shotgun (WGS) entry which is preliminary data.</text>
</comment>
<feature type="region of interest" description="Disordered" evidence="9">
    <location>
        <begin position="881"/>
        <end position="902"/>
    </location>
</feature>
<keyword evidence="2" id="KW-0813">Transport</keyword>
<name>A0ABR3S8P5_9PLEO</name>
<evidence type="ECO:0000256" key="7">
    <source>
        <dbReference type="ARBA" id="ARBA00023121"/>
    </source>
</evidence>
<feature type="compositionally biased region" description="Polar residues" evidence="9">
    <location>
        <begin position="654"/>
        <end position="664"/>
    </location>
</feature>
<dbReference type="EMBL" id="JAKJXO020000001">
    <property type="protein sequence ID" value="KAL1613056.1"/>
    <property type="molecule type" value="Genomic_DNA"/>
</dbReference>
<dbReference type="Proteomes" id="UP001521785">
    <property type="component" value="Unassembled WGS sequence"/>
</dbReference>
<dbReference type="SUPFAM" id="SSF50729">
    <property type="entry name" value="PH domain-like"/>
    <property type="match status" value="1"/>
</dbReference>
<dbReference type="PROSITE" id="PS51847">
    <property type="entry name" value="SMP"/>
    <property type="match status" value="1"/>
</dbReference>
<feature type="compositionally biased region" description="Basic and acidic residues" evidence="9">
    <location>
        <begin position="623"/>
        <end position="637"/>
    </location>
</feature>
<feature type="compositionally biased region" description="Pro residues" evidence="9">
    <location>
        <begin position="752"/>
        <end position="762"/>
    </location>
</feature>
<dbReference type="PANTHER" id="PTHR13466:SF19">
    <property type="entry name" value="NUCLEUS-VACUOLE JUNCTION PROTEIN 2"/>
    <property type="match status" value="1"/>
</dbReference>
<feature type="region of interest" description="Disordered" evidence="9">
    <location>
        <begin position="704"/>
        <end position="776"/>
    </location>
</feature>
<feature type="compositionally biased region" description="Polar residues" evidence="9">
    <location>
        <begin position="704"/>
        <end position="718"/>
    </location>
</feature>
<keyword evidence="3 10" id="KW-0812">Transmembrane</keyword>
<evidence type="ECO:0000313" key="12">
    <source>
        <dbReference type="EMBL" id="KAL1613056.1"/>
    </source>
</evidence>
<evidence type="ECO:0000259" key="11">
    <source>
        <dbReference type="PROSITE" id="PS51847"/>
    </source>
</evidence>
<keyword evidence="7" id="KW-0446">Lipid-binding</keyword>
<feature type="compositionally biased region" description="Basic and acidic residues" evidence="9">
    <location>
        <begin position="812"/>
        <end position="821"/>
    </location>
</feature>